<dbReference type="STRING" id="1338011.BD94_1168"/>
<accession>A0A077EEA7</accession>
<reference evidence="1" key="2">
    <citation type="journal article" date="2015" name="Genome Biol. Evol.">
        <title>Complete Genome Sequence and Transcriptomic Analysis of the Novel Pathogen Elizabethkingia anophelis in Response to Oxidative Stress.</title>
        <authorList>
            <person name="Li Y."/>
            <person name="Liu Y."/>
            <person name="Chew S.C."/>
            <person name="Tay M."/>
            <person name="Salido M.M."/>
            <person name="Teo J."/>
            <person name="Lauro F.M."/>
            <person name="Givskov M."/>
            <person name="Yang L."/>
        </authorList>
    </citation>
    <scope>NUCLEOTIDE SEQUENCE</scope>
    <source>
        <strain evidence="1">NUHP1</strain>
    </source>
</reference>
<dbReference type="Proteomes" id="UP000028933">
    <property type="component" value="Chromosome"/>
</dbReference>
<reference evidence="1" key="1">
    <citation type="journal article" date="2013" name="Lancet">
        <title>First case of E anophelis outbreak in an intensive-care unit.</title>
        <authorList>
            <person name="Teo J."/>
            <person name="Tan S.Y."/>
            <person name="Tay M."/>
            <person name="Ding Y."/>
            <person name="Kjelleberg S."/>
            <person name="Givskov M."/>
            <person name="Lin R.T."/>
            <person name="Yang L."/>
        </authorList>
    </citation>
    <scope>NUCLEOTIDE SEQUENCE [LARGE SCALE GENOMIC DNA]</scope>
    <source>
        <strain evidence="1">NUHP1</strain>
    </source>
</reference>
<organism evidence="1 2">
    <name type="scientific">Elizabethkingia anophelis NUHP1</name>
    <dbReference type="NCBI Taxonomy" id="1338011"/>
    <lineage>
        <taxon>Bacteria</taxon>
        <taxon>Pseudomonadati</taxon>
        <taxon>Bacteroidota</taxon>
        <taxon>Flavobacteriia</taxon>
        <taxon>Flavobacteriales</taxon>
        <taxon>Weeksellaceae</taxon>
        <taxon>Elizabethkingia</taxon>
    </lineage>
</organism>
<dbReference type="EMBL" id="CP007547">
    <property type="protein sequence ID" value="AIL44943.1"/>
    <property type="molecule type" value="Genomic_DNA"/>
</dbReference>
<name>A0A077EEA7_9FLAO</name>
<dbReference type="HOGENOM" id="CLU_3288862_0_0_10"/>
<dbReference type="AlphaFoldDB" id="A0A077EEA7"/>
<gene>
    <name evidence="1" type="ORF">BD94_1168</name>
</gene>
<proteinExistence type="predicted"/>
<sequence length="40" mass="4730">MECLAKHKNTFIFSKEALTDQQAFLLLQHEKYSDKNRGVF</sequence>
<evidence type="ECO:0000313" key="2">
    <source>
        <dbReference type="Proteomes" id="UP000028933"/>
    </source>
</evidence>
<protein>
    <submittedName>
        <fullName evidence="1">Uncharacterized protein</fullName>
    </submittedName>
</protein>
<dbReference type="KEGG" id="eao:BD94_1168"/>
<evidence type="ECO:0000313" key="1">
    <source>
        <dbReference type="EMBL" id="AIL44943.1"/>
    </source>
</evidence>